<dbReference type="GeneID" id="30899142"/>
<evidence type="ECO:0000256" key="6">
    <source>
        <dbReference type="ARBA" id="ARBA00022927"/>
    </source>
</evidence>
<evidence type="ECO:0000256" key="9">
    <source>
        <dbReference type="RuleBase" id="RU364085"/>
    </source>
</evidence>
<keyword evidence="9 11" id="KW-0934">Plastid</keyword>
<dbReference type="InterPro" id="IPR008896">
    <property type="entry name" value="TIC214"/>
</dbReference>
<comment type="subcellular location">
    <subcellularLocation>
        <location evidence="1">Plastid membrane</location>
        <topology evidence="1">Multi-pass membrane protein</topology>
    </subcellularLocation>
    <subcellularLocation>
        <location evidence="9">Plastid</location>
        <location evidence="9">Chloroplast inner membrane</location>
    </subcellularLocation>
</comment>
<dbReference type="Pfam" id="PF05758">
    <property type="entry name" value="Ycf1"/>
    <property type="match status" value="1"/>
</dbReference>
<reference evidence="11" key="1">
    <citation type="journal article" date="2016" name="Mitochondrial DNA Part B Resour">
        <title>The complete plastome sequence of Diospyros blancoi A. DC. (Ebenaceae).</title>
        <authorList>
            <person name="Jo S."/>
            <person name="Kim H.-W."/>
            <person name="Kim Y.-K."/>
            <person name="Cheon S.-H."/>
            <person name="Kim K.-J."/>
        </authorList>
    </citation>
    <scope>NUCLEOTIDE SEQUENCE</scope>
</reference>
<dbReference type="GO" id="GO:0015031">
    <property type="term" value="P:protein transport"/>
    <property type="evidence" value="ECO:0007669"/>
    <property type="project" value="UniProtKB-KW"/>
</dbReference>
<sequence length="1870" mass="223495">MILKSFLLGNLVSLCMKIINSVVVVGLYYGFLTTFSIGPSYLFLLRAQVMEEGTEKKVSATTGFITGQLMMFISIYYAPLHLALGRPHTITVLALPYLLFHFFWNNHKHFFDYGSTTRNSMRNLSIQCVFLNNLIFQLFNHFILPSSMLARLVNISMFRCNNKMLFVTSSFVGWLIGHILFMKWLGLVLVWIRQNHSIRSNVLIRSNKYLVSELRNSMTRIFSILLFITCVYYLGRMPSPILTKKLKETSKTEERAESEEERDVELETTYETKGTKQEQEGSTEEDPSSSLFSEEKEDPDKIDEREEIRVNGKEKTKDEFHFHFKETCYKNSPIYEASYLDGNQENSKLKILEDKKKDLFWFEKPLVTLLFNYNRWNRPLRYIKNNRFENAVRNEMSQYFFYPCQNYGKERISFTFPPSLSAFWEMIQRKMPLPRIEKLSSDELYNHWVSTNNQKSNNLNNELINRIEALDKGSLSMDILEKRIRVCNDGTKWNQGTKNEYLPKIYDPFLNGPHRGTIKELFSSLIINGNFIEKNKIHAIFFTDTDFREFEHKEDIFDKKPFSTKISHFLTLINELAKEPKSNLNLKESSLFSEQRRMDSENETKSLFNGIITDPNDQKKKKKSVGIKEISKKVPRWSYKLINEFEQQEGESEEEVPLDHQIRSRKGKYVSIFTDNGQIPDADTSDPDQIDEVPLIRYPQQSDFRRDIIKGSMRAQRRKTVIRELFQANVHSPLFLDRVDKSPLFSFDISGLMKLIFRNWIGKGVELQISDYTEEEIKEGEKGEKDKKEESQRKDKVRIQVAEVWDNIPFAQAIRGCMLITQSILRKYILLPSLIIAKNIGRMLFLQFPEWSEDLKEWNKEVHVKCTYNGVQLSETEFPKNWLIDGIQIQILFPFYLKPWHRSKPQSSHIDRMKKKGQKDDSCFLTVWGMETDLPFGSPRKRPSFFKPIFKKLQKKIGKLKKKYFRVLKVLKERTKLFLNIIKKPKKWIINGILFFKKIKKEFSKVNPIFRLREINKLNETKKEKDSITHNQIIHESFRRIRSTDWTNYLLTEKKMKDLSNRTSTIRNQIERITKEKKKVIPGKNVSSNKTSYNAKRFEPEKNIWQRLKRRNARLIRKSHYFIKFFIEKIYIDMLLSILNIPIINIQLFLESTKKNFNKSIYNNKTNQERINKTNQNTIHFISTIKKSLYHISNKNSKNFFDLSSLSQAYVFYKLSQTQILNLYKLRSILQYRGTPFFLKTSIKDYFGTQRIIDSELRHKKLSNSGIHQWKNWLRSHYQYDLSQIRWSKLIAQNGRNRINQWHPNQNQDLNKEDSYEKDQLIHYKKKNDYEVYSLLNPKENFQKYYRYNLLSYKFINYENKRDSYIYVSPFQVNKNQENSYNYNIYKDKLYDILWDIPINNYLEKNDIMYMEKNPDRKYFDWKIINFCLRNKIDLEDWIKINTNSNKNTKTGTVNFNYQIIDKKDLFYLTIHQDQEINSPNKKKIFFDWMGMNEEILSRPISNMELWFFPDFVLLYNAYKMKPWFIPNKLLFLNLNINENKNINRKQKGVRPSNEKKSFELKNKNQKESAGQRDLRSNAQNQGNLVSALSNQQKDIEEDYSESDTKKRKKKKQYKSNTEAELDFFLKKYLLFQLRWDDALNQRMINNIKVYCLLLRLRNSRKMTLSSIQSKEINLDIMLIQKNLTLTELMKRGVLIIEPLRLSVKNDGQFIMYQTIGISLVHNSRHQTNQRYREQRYIDKKDFDESIPRHHQKITGNRDKNHYDLLVPENILSSRRRRELRILICFNSKTSHGVNRNPLFCNENKVRNWGQFLDENKDLDRDKLIKLKFFLWPNYRLEDLACMNRYWFNTNNGSRFSMLRIHMYPQLKIR</sequence>
<feature type="transmembrane region" description="Helical" evidence="9">
    <location>
        <begin position="12"/>
        <end position="38"/>
    </location>
</feature>
<feature type="transmembrane region" description="Helical" evidence="9">
    <location>
        <begin position="217"/>
        <end position="235"/>
    </location>
</feature>
<geneLocation type="chloroplast" evidence="11"/>
<feature type="transmembrane region" description="Helical" evidence="9">
    <location>
        <begin position="85"/>
        <end position="104"/>
    </location>
</feature>
<comment type="function">
    <text evidence="9">Involved in protein precursor import into chloroplasts. May be part of an intermediate translocation complex acting as a protein-conducting channel at the inner envelope.</text>
</comment>
<feature type="region of interest" description="Disordered" evidence="10">
    <location>
        <begin position="247"/>
        <end position="307"/>
    </location>
</feature>
<evidence type="ECO:0000256" key="1">
    <source>
        <dbReference type="ARBA" id="ARBA00004446"/>
    </source>
</evidence>
<dbReference type="PANTHER" id="PTHR33163:SF40">
    <property type="entry name" value="PROTEIN TIC 214"/>
    <property type="match status" value="1"/>
</dbReference>
<evidence type="ECO:0000256" key="5">
    <source>
        <dbReference type="ARBA" id="ARBA00022692"/>
    </source>
</evidence>
<dbReference type="GO" id="GO:0009706">
    <property type="term" value="C:chloroplast inner membrane"/>
    <property type="evidence" value="ECO:0007669"/>
    <property type="project" value="UniProtKB-SubCell"/>
</dbReference>
<evidence type="ECO:0000256" key="4">
    <source>
        <dbReference type="ARBA" id="ARBA00016640"/>
    </source>
</evidence>
<keyword evidence="9" id="KW-1001">Plastid inner membrane</keyword>
<keyword evidence="9" id="KW-0813">Transport</keyword>
<comment type="subunit">
    <text evidence="3 9">Part of the Tic complex.</text>
</comment>
<feature type="compositionally biased region" description="Polar residues" evidence="10">
    <location>
        <begin position="1577"/>
        <end position="1593"/>
    </location>
</feature>
<organism evidence="11">
    <name type="scientific">Diospyros blancoi</name>
    <name type="common">velvet apple</name>
    <dbReference type="NCBI Taxonomy" id="1932074"/>
    <lineage>
        <taxon>Eukaryota</taxon>
        <taxon>Viridiplantae</taxon>
        <taxon>Streptophyta</taxon>
        <taxon>Embryophyta</taxon>
        <taxon>Tracheophyta</taxon>
        <taxon>Spermatophyta</taxon>
        <taxon>Magnoliopsida</taxon>
        <taxon>eudicotyledons</taxon>
        <taxon>Gunneridae</taxon>
        <taxon>Pentapetalae</taxon>
        <taxon>asterids</taxon>
        <taxon>Ericales</taxon>
        <taxon>Ebenaceae</taxon>
        <taxon>Diospyros</taxon>
    </lineage>
</organism>
<feature type="compositionally biased region" description="Basic and acidic residues" evidence="10">
    <location>
        <begin position="1553"/>
        <end position="1576"/>
    </location>
</feature>
<evidence type="ECO:0000256" key="3">
    <source>
        <dbReference type="ARBA" id="ARBA00011510"/>
    </source>
</evidence>
<gene>
    <name evidence="11" type="primary">ycf1</name>
    <name evidence="9" type="synonym">TIC214</name>
    <name evidence="11" type="ORF">DiblCp081</name>
</gene>
<protein>
    <recommendedName>
        <fullName evidence="4 9">Protein TIC 214</fullName>
    </recommendedName>
    <alternativeName>
        <fullName evidence="8 9">Translocon at the inner envelope membrane of chloroplasts 214</fullName>
    </alternativeName>
</protein>
<accession>A0A343AVZ4</accession>
<feature type="region of interest" description="Disordered" evidence="10">
    <location>
        <begin position="1544"/>
        <end position="1613"/>
    </location>
</feature>
<evidence type="ECO:0000256" key="7">
    <source>
        <dbReference type="ARBA" id="ARBA00022989"/>
    </source>
</evidence>
<dbReference type="PANTHER" id="PTHR33163">
    <property type="entry name" value="PROTEIN TIC 214-RELATED"/>
    <property type="match status" value="1"/>
</dbReference>
<feature type="transmembrane region" description="Helical" evidence="9">
    <location>
        <begin position="124"/>
        <end position="144"/>
    </location>
</feature>
<feature type="compositionally biased region" description="Acidic residues" evidence="10">
    <location>
        <begin position="256"/>
        <end position="268"/>
    </location>
</feature>
<keyword evidence="9 11" id="KW-0150">Chloroplast</keyword>
<feature type="transmembrane region" description="Helical" evidence="9">
    <location>
        <begin position="165"/>
        <end position="192"/>
    </location>
</feature>
<keyword evidence="6 9" id="KW-0653">Protein transport</keyword>
<proteinExistence type="inferred from homology"/>
<evidence type="ECO:0000256" key="2">
    <source>
        <dbReference type="ARBA" id="ARBA00009956"/>
    </source>
</evidence>
<evidence type="ECO:0000256" key="8">
    <source>
        <dbReference type="ARBA" id="ARBA00029978"/>
    </source>
</evidence>
<feature type="transmembrane region" description="Helical" evidence="9">
    <location>
        <begin position="58"/>
        <end position="78"/>
    </location>
</feature>
<keyword evidence="9" id="KW-0472">Membrane</keyword>
<evidence type="ECO:0000313" key="11">
    <source>
        <dbReference type="EMBL" id="APS85649.1"/>
    </source>
</evidence>
<name>A0A343AVZ4_9ERIC</name>
<keyword evidence="5 9" id="KW-0812">Transmembrane</keyword>
<feature type="compositionally biased region" description="Basic and acidic residues" evidence="10">
    <location>
        <begin position="298"/>
        <end position="307"/>
    </location>
</feature>
<dbReference type="EMBL" id="KX426216">
    <property type="protein sequence ID" value="APS85649.1"/>
    <property type="molecule type" value="Genomic_DNA"/>
</dbReference>
<evidence type="ECO:0000256" key="10">
    <source>
        <dbReference type="SAM" id="MobiDB-lite"/>
    </source>
</evidence>
<dbReference type="RefSeq" id="YP_009342905.1">
    <property type="nucleotide sequence ID" value="NC_033502.1"/>
</dbReference>
<keyword evidence="7 9" id="KW-1133">Transmembrane helix</keyword>
<comment type="similarity">
    <text evidence="2 9">Belongs to the TIC214 family.</text>
</comment>